<name>A0A6S6SMU2_9GAMM</name>
<protein>
    <submittedName>
        <fullName evidence="1">Phosphoserine phosphatase (EC)</fullName>
        <ecNumber evidence="1">3.1.3.3</ecNumber>
    </submittedName>
</protein>
<dbReference type="InterPro" id="IPR006385">
    <property type="entry name" value="HAD_hydro_SerB1"/>
</dbReference>
<gene>
    <name evidence="1" type="ORF">HELGO_WM13192</name>
</gene>
<reference evidence="1" key="1">
    <citation type="submission" date="2020-01" db="EMBL/GenBank/DDBJ databases">
        <authorList>
            <person name="Meier V. D."/>
            <person name="Meier V D."/>
        </authorList>
    </citation>
    <scope>NUCLEOTIDE SEQUENCE</scope>
    <source>
        <strain evidence="1">HLG_WM_MAG_07</strain>
    </source>
</reference>
<dbReference type="AlphaFoldDB" id="A0A6S6SMU2"/>
<dbReference type="Gene3D" id="1.20.1440.100">
    <property type="entry name" value="SG protein - dephosphorylation function"/>
    <property type="match status" value="1"/>
</dbReference>
<proteinExistence type="predicted"/>
<dbReference type="GO" id="GO:0036424">
    <property type="term" value="F:L-phosphoserine phosphatase activity"/>
    <property type="evidence" value="ECO:0007669"/>
    <property type="project" value="TreeGrafter"/>
</dbReference>
<dbReference type="InterPro" id="IPR023214">
    <property type="entry name" value="HAD_sf"/>
</dbReference>
<dbReference type="GO" id="GO:0005737">
    <property type="term" value="C:cytoplasm"/>
    <property type="evidence" value="ECO:0007669"/>
    <property type="project" value="TreeGrafter"/>
</dbReference>
<dbReference type="Gene3D" id="3.40.50.1000">
    <property type="entry name" value="HAD superfamily/HAD-like"/>
    <property type="match status" value="1"/>
</dbReference>
<keyword evidence="1" id="KW-0378">Hydrolase</keyword>
<dbReference type="NCBIfam" id="TIGR01490">
    <property type="entry name" value="HAD-SF-IB-hyp1"/>
    <property type="match status" value="1"/>
</dbReference>
<dbReference type="InterPro" id="IPR050582">
    <property type="entry name" value="HAD-like_SerB"/>
</dbReference>
<dbReference type="GO" id="GO:0006564">
    <property type="term" value="P:L-serine biosynthetic process"/>
    <property type="evidence" value="ECO:0007669"/>
    <property type="project" value="TreeGrafter"/>
</dbReference>
<dbReference type="Pfam" id="PF12710">
    <property type="entry name" value="HAD"/>
    <property type="match status" value="1"/>
</dbReference>
<dbReference type="NCBIfam" id="TIGR01488">
    <property type="entry name" value="HAD-SF-IB"/>
    <property type="match status" value="1"/>
</dbReference>
<dbReference type="PANTHER" id="PTHR43344">
    <property type="entry name" value="PHOSPHOSERINE PHOSPHATASE"/>
    <property type="match status" value="1"/>
</dbReference>
<sequence length="195" mass="22384">MKAIAFFDFDGTISTRDSLWCFLRHTFGARLVLKLAQASPYILLFKAKLMKNDVAKANMFRVMFGDIAVRDFDAYGSSYSNESIQNIVKESALDKIQWHKEQGHEVVVVSASLKNWLQPWCEKQEVKLLCTQFTEDAGKMKWEYNPANCHGPAKVDRIKASYDLEQFDKIYAYGDSSGDTEMLAIADEPHYRVFK</sequence>
<accession>A0A6S6SMU2</accession>
<dbReference type="EC" id="3.1.3.3" evidence="1"/>
<dbReference type="PANTHER" id="PTHR43344:SF14">
    <property type="entry name" value="HAD-IB FAMILY HYDROLASE"/>
    <property type="match status" value="1"/>
</dbReference>
<organism evidence="1">
    <name type="scientific">uncultured Thiotrichaceae bacterium</name>
    <dbReference type="NCBI Taxonomy" id="298394"/>
    <lineage>
        <taxon>Bacteria</taxon>
        <taxon>Pseudomonadati</taxon>
        <taxon>Pseudomonadota</taxon>
        <taxon>Gammaproteobacteria</taxon>
        <taxon>Thiotrichales</taxon>
        <taxon>Thiotrichaceae</taxon>
        <taxon>environmental samples</taxon>
    </lineage>
</organism>
<dbReference type="InterPro" id="IPR036412">
    <property type="entry name" value="HAD-like_sf"/>
</dbReference>
<dbReference type="GO" id="GO:0000287">
    <property type="term" value="F:magnesium ion binding"/>
    <property type="evidence" value="ECO:0007669"/>
    <property type="project" value="TreeGrafter"/>
</dbReference>
<evidence type="ECO:0000313" key="1">
    <source>
        <dbReference type="EMBL" id="CAA6809819.1"/>
    </source>
</evidence>
<dbReference type="SUPFAM" id="SSF56784">
    <property type="entry name" value="HAD-like"/>
    <property type="match status" value="1"/>
</dbReference>
<dbReference type="EMBL" id="CACVAY010000040">
    <property type="protein sequence ID" value="CAA6809819.1"/>
    <property type="molecule type" value="Genomic_DNA"/>
</dbReference>